<proteinExistence type="predicted"/>
<dbReference type="AlphaFoldDB" id="A0A5B7J670"/>
<name>A0A5B7J670_PORTR</name>
<reference evidence="1 2" key="1">
    <citation type="submission" date="2019-05" db="EMBL/GenBank/DDBJ databases">
        <title>Another draft genome of Portunus trituberculatus and its Hox gene families provides insights of decapod evolution.</title>
        <authorList>
            <person name="Jeong J.-H."/>
            <person name="Song I."/>
            <person name="Kim S."/>
            <person name="Choi T."/>
            <person name="Kim D."/>
            <person name="Ryu S."/>
            <person name="Kim W."/>
        </authorList>
    </citation>
    <scope>NUCLEOTIDE SEQUENCE [LARGE SCALE GENOMIC DNA]</scope>
    <source>
        <tissue evidence="1">Muscle</tissue>
    </source>
</reference>
<organism evidence="1 2">
    <name type="scientific">Portunus trituberculatus</name>
    <name type="common">Swimming crab</name>
    <name type="synonym">Neptunus trituberculatus</name>
    <dbReference type="NCBI Taxonomy" id="210409"/>
    <lineage>
        <taxon>Eukaryota</taxon>
        <taxon>Metazoa</taxon>
        <taxon>Ecdysozoa</taxon>
        <taxon>Arthropoda</taxon>
        <taxon>Crustacea</taxon>
        <taxon>Multicrustacea</taxon>
        <taxon>Malacostraca</taxon>
        <taxon>Eumalacostraca</taxon>
        <taxon>Eucarida</taxon>
        <taxon>Decapoda</taxon>
        <taxon>Pleocyemata</taxon>
        <taxon>Brachyura</taxon>
        <taxon>Eubrachyura</taxon>
        <taxon>Portunoidea</taxon>
        <taxon>Portunidae</taxon>
        <taxon>Portuninae</taxon>
        <taxon>Portunus</taxon>
    </lineage>
</organism>
<protein>
    <submittedName>
        <fullName evidence="1">Uncharacterized protein</fullName>
    </submittedName>
</protein>
<dbReference type="EMBL" id="VSRR010076184">
    <property type="protein sequence ID" value="MPC87964.1"/>
    <property type="molecule type" value="Genomic_DNA"/>
</dbReference>
<gene>
    <name evidence="1" type="ORF">E2C01_082849</name>
</gene>
<keyword evidence="2" id="KW-1185">Reference proteome</keyword>
<accession>A0A5B7J670</accession>
<comment type="caution">
    <text evidence="1">The sequence shown here is derived from an EMBL/GenBank/DDBJ whole genome shotgun (WGS) entry which is preliminary data.</text>
</comment>
<evidence type="ECO:0000313" key="2">
    <source>
        <dbReference type="Proteomes" id="UP000324222"/>
    </source>
</evidence>
<sequence>MDSALQSSGSSLASVLYSAHGIAAPVAPLLPHTTPVYRVKILLGKFPANEVLFLLYVLLSLQCLPHPQPNVTAAAANVLDGATYQRKFIASVTASELCMRFLRHTAMFP</sequence>
<dbReference type="Proteomes" id="UP000324222">
    <property type="component" value="Unassembled WGS sequence"/>
</dbReference>
<evidence type="ECO:0000313" key="1">
    <source>
        <dbReference type="EMBL" id="MPC87964.1"/>
    </source>
</evidence>